<dbReference type="EMBL" id="JBEPLJ010000005">
    <property type="protein sequence ID" value="MET3585341.1"/>
    <property type="molecule type" value="Genomic_DNA"/>
</dbReference>
<dbReference type="Proteomes" id="UP001549031">
    <property type="component" value="Unassembled WGS sequence"/>
</dbReference>
<sequence>MVFVNSQGPIPGMDFSVPDVYLQPTPVGPVPVPLFAIGMRPTDIPVCLRFYTTCMPAHNLMNVAPVSIAGPGPGVLSGMVCSKSASMKGSTKFFIQCMPATRALMDPTIQNGMSPNSFGTTIVPSQIRLLNPSG</sequence>
<name>A0ABV2H465_9HYPH</name>
<proteinExistence type="predicted"/>
<evidence type="ECO:0008006" key="3">
    <source>
        <dbReference type="Google" id="ProtNLM"/>
    </source>
</evidence>
<evidence type="ECO:0000313" key="1">
    <source>
        <dbReference type="EMBL" id="MET3585341.1"/>
    </source>
</evidence>
<comment type="caution">
    <text evidence="1">The sequence shown here is derived from an EMBL/GenBank/DDBJ whole genome shotgun (WGS) entry which is preliminary data.</text>
</comment>
<dbReference type="Pfam" id="PF13665">
    <property type="entry name" value="Tox-PAAR-like"/>
    <property type="match status" value="1"/>
</dbReference>
<evidence type="ECO:0000313" key="2">
    <source>
        <dbReference type="Proteomes" id="UP001549031"/>
    </source>
</evidence>
<organism evidence="1 2">
    <name type="scientific">Pseudorhizobium tarimense</name>
    <dbReference type="NCBI Taxonomy" id="1079109"/>
    <lineage>
        <taxon>Bacteria</taxon>
        <taxon>Pseudomonadati</taxon>
        <taxon>Pseudomonadota</taxon>
        <taxon>Alphaproteobacteria</taxon>
        <taxon>Hyphomicrobiales</taxon>
        <taxon>Rhizobiaceae</taxon>
        <taxon>Rhizobium/Agrobacterium group</taxon>
        <taxon>Pseudorhizobium</taxon>
    </lineage>
</organism>
<reference evidence="1 2" key="1">
    <citation type="submission" date="2024-06" db="EMBL/GenBank/DDBJ databases">
        <title>Genomic Encyclopedia of Type Strains, Phase IV (KMG-IV): sequencing the most valuable type-strain genomes for metagenomic binning, comparative biology and taxonomic classification.</title>
        <authorList>
            <person name="Goeker M."/>
        </authorList>
    </citation>
    <scope>NUCLEOTIDE SEQUENCE [LARGE SCALE GENOMIC DNA]</scope>
    <source>
        <strain evidence="1 2">DSM 105042</strain>
    </source>
</reference>
<gene>
    <name evidence="1" type="ORF">ABID21_001450</name>
</gene>
<keyword evidence="2" id="KW-1185">Reference proteome</keyword>
<dbReference type="RefSeq" id="WP_247243308.1">
    <property type="nucleotide sequence ID" value="NZ_JALJRA010000005.1"/>
</dbReference>
<protein>
    <recommendedName>
        <fullName evidence="3">Tox-PAAR-like domain-containing protein</fullName>
    </recommendedName>
</protein>
<accession>A0ABV2H465</accession>